<feature type="compositionally biased region" description="Basic residues" evidence="1">
    <location>
        <begin position="15"/>
        <end position="28"/>
    </location>
</feature>
<accession>A0A6J4I2W9</accession>
<evidence type="ECO:0000313" key="2">
    <source>
        <dbReference type="EMBL" id="CAA9239577.1"/>
    </source>
</evidence>
<dbReference type="EC" id="1.2.1.88" evidence="2"/>
<dbReference type="AlphaFoldDB" id="A0A6J4I2W9"/>
<feature type="compositionally biased region" description="Basic and acidic residues" evidence="1">
    <location>
        <begin position="42"/>
        <end position="51"/>
    </location>
</feature>
<dbReference type="GO" id="GO:0003842">
    <property type="term" value="F:L-glutamate gamma-semialdehyde dehydrogenase activity"/>
    <property type="evidence" value="ECO:0007669"/>
    <property type="project" value="UniProtKB-EC"/>
</dbReference>
<feature type="non-terminal residue" evidence="2">
    <location>
        <position position="51"/>
    </location>
</feature>
<sequence>GRRHPCPGPAQRAGPHLRPRLRRARRTAGARGRAGRPAAGADQHDRRPAAH</sequence>
<feature type="compositionally biased region" description="Low complexity" evidence="1">
    <location>
        <begin position="29"/>
        <end position="41"/>
    </location>
</feature>
<keyword evidence="2" id="KW-0560">Oxidoreductase</keyword>
<gene>
    <name evidence="2" type="ORF">AVDCRST_MAG57-1461</name>
</gene>
<protein>
    <submittedName>
        <fullName evidence="2">Delta-1-pyrroline-5-carboxylate dehydrogenase</fullName>
        <ecNumber evidence="2">1.2.1.88</ecNumber>
    </submittedName>
</protein>
<name>A0A6J4I2W9_9ACTN</name>
<proteinExistence type="predicted"/>
<organism evidence="2">
    <name type="scientific">uncultured Blastococcus sp</name>
    <dbReference type="NCBI Taxonomy" id="217144"/>
    <lineage>
        <taxon>Bacteria</taxon>
        <taxon>Bacillati</taxon>
        <taxon>Actinomycetota</taxon>
        <taxon>Actinomycetes</taxon>
        <taxon>Geodermatophilales</taxon>
        <taxon>Geodermatophilaceae</taxon>
        <taxon>Blastococcus</taxon>
        <taxon>environmental samples</taxon>
    </lineage>
</organism>
<feature type="non-terminal residue" evidence="2">
    <location>
        <position position="1"/>
    </location>
</feature>
<feature type="region of interest" description="Disordered" evidence="1">
    <location>
        <begin position="1"/>
        <end position="51"/>
    </location>
</feature>
<dbReference type="EMBL" id="CADCTI010000130">
    <property type="protein sequence ID" value="CAA9239577.1"/>
    <property type="molecule type" value="Genomic_DNA"/>
</dbReference>
<reference evidence="2" key="1">
    <citation type="submission" date="2020-02" db="EMBL/GenBank/DDBJ databases">
        <authorList>
            <person name="Meier V. D."/>
        </authorList>
    </citation>
    <scope>NUCLEOTIDE SEQUENCE</scope>
    <source>
        <strain evidence="2">AVDCRST_MAG57</strain>
    </source>
</reference>
<evidence type="ECO:0000256" key="1">
    <source>
        <dbReference type="SAM" id="MobiDB-lite"/>
    </source>
</evidence>